<keyword evidence="7" id="KW-1133">Transmembrane helix</keyword>
<evidence type="ECO:0000256" key="6">
    <source>
        <dbReference type="ARBA" id="ARBA00022968"/>
    </source>
</evidence>
<evidence type="ECO:0000259" key="11">
    <source>
        <dbReference type="Pfam" id="PF25790"/>
    </source>
</evidence>
<evidence type="ECO:0000256" key="7">
    <source>
        <dbReference type="ARBA" id="ARBA00022989"/>
    </source>
</evidence>
<dbReference type="PANTHER" id="PTHR11214">
    <property type="entry name" value="BETA-1,3-N-ACETYLGLUCOSAMINYLTRANSFERASE"/>
    <property type="match status" value="1"/>
</dbReference>
<evidence type="ECO:0000313" key="12">
    <source>
        <dbReference type="EMBL" id="SVE74230.1"/>
    </source>
</evidence>
<organism evidence="12">
    <name type="scientific">Daphnia barbata</name>
    <dbReference type="NCBI Taxonomy" id="414587"/>
    <lineage>
        <taxon>Eukaryota</taxon>
        <taxon>Metazoa</taxon>
        <taxon>Ecdysozoa</taxon>
        <taxon>Arthropoda</taxon>
        <taxon>Crustacea</taxon>
        <taxon>Branchiopoda</taxon>
        <taxon>Diplostraca</taxon>
        <taxon>Cladocera</taxon>
        <taxon>Anomopoda</taxon>
        <taxon>Daphniidae</taxon>
        <taxon>Daphnia</taxon>
    </lineage>
</organism>
<accession>A0A4Y7LXV6</accession>
<dbReference type="InterPro" id="IPR057721">
    <property type="entry name" value="BCD1_alpha/beta"/>
</dbReference>
<evidence type="ECO:0000256" key="2">
    <source>
        <dbReference type="ARBA" id="ARBA00008661"/>
    </source>
</evidence>
<keyword evidence="9" id="KW-0472">Membrane</keyword>
<evidence type="ECO:0000256" key="4">
    <source>
        <dbReference type="ARBA" id="ARBA00022679"/>
    </source>
</evidence>
<evidence type="ECO:0000256" key="10">
    <source>
        <dbReference type="RuleBase" id="RU363063"/>
    </source>
</evidence>
<dbReference type="Pfam" id="PF01762">
    <property type="entry name" value="Galactosyl_T"/>
    <property type="match status" value="2"/>
</dbReference>
<gene>
    <name evidence="12" type="primary">EOG090X07IA</name>
</gene>
<reference evidence="12" key="1">
    <citation type="submission" date="2018-08" db="EMBL/GenBank/DDBJ databases">
        <authorList>
            <person name="Cornetti L."/>
        </authorList>
    </citation>
    <scope>NUCLEOTIDE SEQUENCE</scope>
    <source>
        <strain evidence="12">ZW-BAR-1</strain>
    </source>
</reference>
<dbReference type="Pfam" id="PF25790">
    <property type="entry name" value="BCD1"/>
    <property type="match status" value="1"/>
</dbReference>
<dbReference type="GO" id="GO:0000139">
    <property type="term" value="C:Golgi membrane"/>
    <property type="evidence" value="ECO:0007669"/>
    <property type="project" value="UniProtKB-SubCell"/>
</dbReference>
<name>A0A4Y7LXV6_9CRUS</name>
<dbReference type="EC" id="2.4.1.-" evidence="10"/>
<keyword evidence="3 10" id="KW-0328">Glycosyltransferase</keyword>
<evidence type="ECO:0000256" key="5">
    <source>
        <dbReference type="ARBA" id="ARBA00022692"/>
    </source>
</evidence>
<feature type="domain" description="BCD1 alpha/beta" evidence="11">
    <location>
        <begin position="3"/>
        <end position="44"/>
    </location>
</feature>
<dbReference type="AlphaFoldDB" id="A0A4Y7LXV6"/>
<sequence>MAAEHSPGHNGRFHPISLDKTLSENLKGTVIVEHPVFHVVLDPEDRYPLVGTELRRKERRVKCKKRESASLSNADYETDRPAGKKEKLTFFDVSDGEEHTISSTVFLNQMGVFTHFLEKDYYTEFSYPLEVDLQPLVKELILGNKPPIKPINVFNYTYLKLCTDKCSGNSSLKLLFVVKSAIQHFEQRQAIRQTWGNQLHSLGVSIQSVFLLGTSSNTEIQRKVDDEDVLYGDIVQADFRDDYRNNTLKTISGFKWAVEHCPTVRFVVFSDDDMYISTKNLLRFIHDPSNYPPQESQPLVIRDPEHRDRSLKQEAGSAMEEVEEDMGNLNEDSKLYAGYVFHSPPQRHTSSKWYVSLTEYPYHLWPPYVTAGAYVVSRAALLDLYYGSYYTKYFHFDDIFLALVALKMNIEPVHCSEFYFWKKTYSTLGYRDVIASHGYGNPDELRTVWNEQKSVGHA</sequence>
<proteinExistence type="evidence at transcript level"/>
<dbReference type="PANTHER" id="PTHR11214:SF349">
    <property type="entry name" value="BETA-1,3-GALACTOSYLTRANSFERASE BRN"/>
    <property type="match status" value="1"/>
</dbReference>
<dbReference type="GO" id="GO:0008194">
    <property type="term" value="F:UDP-glycosyltransferase activity"/>
    <property type="evidence" value="ECO:0007669"/>
    <property type="project" value="TreeGrafter"/>
</dbReference>
<keyword evidence="4" id="KW-0808">Transferase</keyword>
<evidence type="ECO:0000256" key="3">
    <source>
        <dbReference type="ARBA" id="ARBA00022676"/>
    </source>
</evidence>
<keyword evidence="8 10" id="KW-0333">Golgi apparatus</keyword>
<evidence type="ECO:0000256" key="1">
    <source>
        <dbReference type="ARBA" id="ARBA00004323"/>
    </source>
</evidence>
<protein>
    <recommendedName>
        <fullName evidence="10">Hexosyltransferase</fullName>
        <ecNumber evidence="10">2.4.1.-</ecNumber>
    </recommendedName>
</protein>
<evidence type="ECO:0000256" key="9">
    <source>
        <dbReference type="ARBA" id="ARBA00023136"/>
    </source>
</evidence>
<dbReference type="Gene3D" id="3.90.550.50">
    <property type="match status" value="1"/>
</dbReference>
<dbReference type="GO" id="GO:0016758">
    <property type="term" value="F:hexosyltransferase activity"/>
    <property type="evidence" value="ECO:0007669"/>
    <property type="project" value="InterPro"/>
</dbReference>
<keyword evidence="6" id="KW-0735">Signal-anchor</keyword>
<comment type="similarity">
    <text evidence="2 10">Belongs to the glycosyltransferase 31 family.</text>
</comment>
<comment type="subcellular location">
    <subcellularLocation>
        <location evidence="1 10">Golgi apparatus membrane</location>
        <topology evidence="1 10">Single-pass type II membrane protein</topology>
    </subcellularLocation>
</comment>
<keyword evidence="5" id="KW-0812">Transmembrane</keyword>
<dbReference type="EMBL" id="LR004611">
    <property type="protein sequence ID" value="SVE74230.1"/>
    <property type="molecule type" value="mRNA"/>
</dbReference>
<evidence type="ECO:0000256" key="8">
    <source>
        <dbReference type="ARBA" id="ARBA00023034"/>
    </source>
</evidence>
<dbReference type="GO" id="GO:0006493">
    <property type="term" value="P:protein O-linked glycosylation"/>
    <property type="evidence" value="ECO:0007669"/>
    <property type="project" value="TreeGrafter"/>
</dbReference>
<dbReference type="InterPro" id="IPR002659">
    <property type="entry name" value="Glyco_trans_31"/>
</dbReference>